<name>A0A655AMR6_MYCTX</name>
<organism evidence="2 3">
    <name type="scientific">Mycobacterium tuberculosis</name>
    <dbReference type="NCBI Taxonomy" id="1773"/>
    <lineage>
        <taxon>Bacteria</taxon>
        <taxon>Bacillati</taxon>
        <taxon>Actinomycetota</taxon>
        <taxon>Actinomycetes</taxon>
        <taxon>Mycobacteriales</taxon>
        <taxon>Mycobacteriaceae</taxon>
        <taxon>Mycobacterium</taxon>
        <taxon>Mycobacterium tuberculosis complex</taxon>
    </lineage>
</organism>
<protein>
    <submittedName>
        <fullName evidence="2">Uncharacterized protein</fullName>
    </submittedName>
</protein>
<evidence type="ECO:0000313" key="3">
    <source>
        <dbReference type="Proteomes" id="UP000049023"/>
    </source>
</evidence>
<dbReference type="EMBL" id="CNFU01001309">
    <property type="protein sequence ID" value="CKT29684.1"/>
    <property type="molecule type" value="Genomic_DNA"/>
</dbReference>
<proteinExistence type="predicted"/>
<dbReference type="Proteomes" id="UP000049023">
    <property type="component" value="Unassembled WGS sequence"/>
</dbReference>
<accession>A0A655AMR6</accession>
<evidence type="ECO:0000313" key="2">
    <source>
        <dbReference type="EMBL" id="CKT29684.1"/>
    </source>
</evidence>
<dbReference type="AlphaFoldDB" id="A0A655AMR6"/>
<sequence length="74" mass="7720">MSAARLASEGSGDTSRFRGSSGLKPANTSLSATERLRSIRLTCTLSKVLYCWNSSGAAACLSCQRMLTSASAVD</sequence>
<evidence type="ECO:0000256" key="1">
    <source>
        <dbReference type="SAM" id="MobiDB-lite"/>
    </source>
</evidence>
<feature type="region of interest" description="Disordered" evidence="1">
    <location>
        <begin position="1"/>
        <end position="29"/>
    </location>
</feature>
<gene>
    <name evidence="2" type="ORF">ERS027661_04169</name>
</gene>
<reference evidence="2 3" key="1">
    <citation type="submission" date="2015-03" db="EMBL/GenBank/DDBJ databases">
        <authorList>
            <consortium name="Pathogen Informatics"/>
        </authorList>
    </citation>
    <scope>NUCLEOTIDE SEQUENCE [LARGE SCALE GENOMIC DNA]</scope>
    <source>
        <strain evidence="2 3">Bir 187</strain>
    </source>
</reference>